<evidence type="ECO:0000313" key="3">
    <source>
        <dbReference type="EMBL" id="KAI8042796.1"/>
    </source>
</evidence>
<evidence type="ECO:0000313" key="4">
    <source>
        <dbReference type="Proteomes" id="UP001059596"/>
    </source>
</evidence>
<dbReference type="SUPFAM" id="SSF52972">
    <property type="entry name" value="ITPase-like"/>
    <property type="match status" value="1"/>
</dbReference>
<dbReference type="PIRSF" id="PIRSF006305">
    <property type="entry name" value="Maf"/>
    <property type="match status" value="1"/>
</dbReference>
<dbReference type="PANTHER" id="PTHR43213">
    <property type="entry name" value="BIFUNCTIONAL DTTP/UTP PYROPHOSPHATASE/METHYLTRANSFERASE PROTEIN-RELATED"/>
    <property type="match status" value="1"/>
</dbReference>
<dbReference type="CDD" id="cd00555">
    <property type="entry name" value="Maf"/>
    <property type="match status" value="1"/>
</dbReference>
<evidence type="ECO:0000256" key="1">
    <source>
        <dbReference type="ARBA" id="ARBA00001968"/>
    </source>
</evidence>
<sequence length="221" mass="24481">MLAPIKHLLGKYRIVLASGSPRRQELVKMLGLNAELCPSTFEENLNLEDFKEFSDYIEATALGKAEEVFSRLSASGDSKDLIVIAADTMVTLGKEIYGKPKDPADAFRMLTNYPYRTIFFIRLVCLAPRIAYLAGVVLKHANGIRKFTDTADVYFGDLLPEQIQSYVDTGHPLDKAGAYGVQGPGGALIHRIDGDFYCVMGLPLHRLCCELNKLFLEDLSS</sequence>
<keyword evidence="2" id="KW-0378">Hydrolase</keyword>
<evidence type="ECO:0000256" key="2">
    <source>
        <dbReference type="ARBA" id="ARBA00022801"/>
    </source>
</evidence>
<dbReference type="PANTHER" id="PTHR43213:SF5">
    <property type="entry name" value="BIFUNCTIONAL DTTP_UTP PYROPHOSPHATASE_METHYLTRANSFERASE PROTEIN-RELATED"/>
    <property type="match status" value="1"/>
</dbReference>
<comment type="caution">
    <text evidence="3">The sequence shown here is derived from an EMBL/GenBank/DDBJ whole genome shotgun (WGS) entry which is preliminary data.</text>
</comment>
<protein>
    <recommendedName>
        <fullName evidence="5">dTTP/UTP pyrophosphatase</fullName>
    </recommendedName>
</protein>
<organism evidence="3 4">
    <name type="scientific">Drosophila gunungcola</name>
    <name type="common">fruit fly</name>
    <dbReference type="NCBI Taxonomy" id="103775"/>
    <lineage>
        <taxon>Eukaryota</taxon>
        <taxon>Metazoa</taxon>
        <taxon>Ecdysozoa</taxon>
        <taxon>Arthropoda</taxon>
        <taxon>Hexapoda</taxon>
        <taxon>Insecta</taxon>
        <taxon>Pterygota</taxon>
        <taxon>Neoptera</taxon>
        <taxon>Endopterygota</taxon>
        <taxon>Diptera</taxon>
        <taxon>Brachycera</taxon>
        <taxon>Muscomorpha</taxon>
        <taxon>Ephydroidea</taxon>
        <taxon>Drosophilidae</taxon>
        <taxon>Drosophila</taxon>
        <taxon>Sophophora</taxon>
    </lineage>
</organism>
<dbReference type="AlphaFoldDB" id="A0A9P9YTI2"/>
<dbReference type="InterPro" id="IPR029001">
    <property type="entry name" value="ITPase-like_fam"/>
</dbReference>
<dbReference type="Proteomes" id="UP001059596">
    <property type="component" value="Unassembled WGS sequence"/>
</dbReference>
<dbReference type="GO" id="GO:0047429">
    <property type="term" value="F:nucleoside triphosphate diphosphatase activity"/>
    <property type="evidence" value="ECO:0007669"/>
    <property type="project" value="InterPro"/>
</dbReference>
<dbReference type="InterPro" id="IPR003697">
    <property type="entry name" value="Maf-like"/>
</dbReference>
<dbReference type="Pfam" id="PF02545">
    <property type="entry name" value="Maf"/>
    <property type="match status" value="1"/>
</dbReference>
<dbReference type="NCBIfam" id="TIGR00172">
    <property type="entry name" value="maf"/>
    <property type="match status" value="1"/>
</dbReference>
<comment type="cofactor">
    <cofactor evidence="1">
        <name>a divalent metal cation</name>
        <dbReference type="ChEBI" id="CHEBI:60240"/>
    </cofactor>
</comment>
<name>A0A9P9YTI2_9MUSC</name>
<dbReference type="Gene3D" id="3.90.950.10">
    <property type="match status" value="1"/>
</dbReference>
<accession>A0A9P9YTI2</accession>
<gene>
    <name evidence="3" type="ORF">M5D96_004119</name>
</gene>
<dbReference type="EMBL" id="JAMKOV010000002">
    <property type="protein sequence ID" value="KAI8042796.1"/>
    <property type="molecule type" value="Genomic_DNA"/>
</dbReference>
<proteinExistence type="inferred from homology"/>
<reference evidence="3" key="1">
    <citation type="journal article" date="2023" name="Genome Biol. Evol.">
        <title>Long-read-based Genome Assembly of Drosophila gunungcola Reveals Fewer Chemosensory Genes in Flower-breeding Species.</title>
        <authorList>
            <person name="Negi A."/>
            <person name="Liao B.Y."/>
            <person name="Yeh S.D."/>
        </authorList>
    </citation>
    <scope>NUCLEOTIDE SEQUENCE</scope>
    <source>
        <strain evidence="3">Sukarami</strain>
    </source>
</reference>
<evidence type="ECO:0008006" key="5">
    <source>
        <dbReference type="Google" id="ProtNLM"/>
    </source>
</evidence>
<keyword evidence="4" id="KW-1185">Reference proteome</keyword>
<dbReference type="HAMAP" id="MF_00528">
    <property type="entry name" value="Maf"/>
    <property type="match status" value="1"/>
</dbReference>